<accession>A0ABR9EH88</accession>
<gene>
    <name evidence="4" type="ORF">PAUR_b0353</name>
</gene>
<dbReference type="Gene3D" id="3.30.559.30">
    <property type="entry name" value="Nonribosomal peptide synthetase, condensation domain"/>
    <property type="match status" value="1"/>
</dbReference>
<dbReference type="InterPro" id="IPR001242">
    <property type="entry name" value="Condensation_dom"/>
</dbReference>
<dbReference type="Gene3D" id="3.30.559.10">
    <property type="entry name" value="Chloramphenicol acetyltransferase-like domain"/>
    <property type="match status" value="1"/>
</dbReference>
<organism evidence="4 5">
    <name type="scientific">Pseudoalteromonas aurantia 208</name>
    <dbReference type="NCBI Taxonomy" id="1314867"/>
    <lineage>
        <taxon>Bacteria</taxon>
        <taxon>Pseudomonadati</taxon>
        <taxon>Pseudomonadota</taxon>
        <taxon>Gammaproteobacteria</taxon>
        <taxon>Alteromonadales</taxon>
        <taxon>Pseudoalteromonadaceae</taxon>
        <taxon>Pseudoalteromonas</taxon>
    </lineage>
</organism>
<dbReference type="InterPro" id="IPR036736">
    <property type="entry name" value="ACP-like_sf"/>
</dbReference>
<dbReference type="Pfam" id="PF00501">
    <property type="entry name" value="AMP-binding"/>
    <property type="match status" value="1"/>
</dbReference>
<dbReference type="InterPro" id="IPR025110">
    <property type="entry name" value="AMP-bd_C"/>
</dbReference>
<dbReference type="PANTHER" id="PTHR45527">
    <property type="entry name" value="NONRIBOSOMAL PEPTIDE SYNTHETASE"/>
    <property type="match status" value="1"/>
</dbReference>
<feature type="domain" description="Condensation" evidence="2">
    <location>
        <begin position="634"/>
        <end position="1037"/>
    </location>
</feature>
<dbReference type="CDD" id="cd05930">
    <property type="entry name" value="A_NRPS"/>
    <property type="match status" value="1"/>
</dbReference>
<dbReference type="InterPro" id="IPR045851">
    <property type="entry name" value="AMP-bd_C_sf"/>
</dbReference>
<dbReference type="Gene3D" id="3.40.50.12780">
    <property type="entry name" value="N-terminal domain of ligase-like"/>
    <property type="match status" value="1"/>
</dbReference>
<dbReference type="RefSeq" id="WP_192509474.1">
    <property type="nucleotide sequence ID" value="NZ_AQGV01000015.1"/>
</dbReference>
<dbReference type="Gene3D" id="3.30.300.30">
    <property type="match status" value="1"/>
</dbReference>
<dbReference type="Proteomes" id="UP000615755">
    <property type="component" value="Unassembled WGS sequence"/>
</dbReference>
<dbReference type="SUPFAM" id="SSF56801">
    <property type="entry name" value="Acetyl-CoA synthetase-like"/>
    <property type="match status" value="1"/>
</dbReference>
<dbReference type="EMBL" id="AQGV01000015">
    <property type="protein sequence ID" value="MBE0370346.1"/>
    <property type="molecule type" value="Genomic_DNA"/>
</dbReference>
<keyword evidence="5" id="KW-1185">Reference proteome</keyword>
<evidence type="ECO:0000259" key="1">
    <source>
        <dbReference type="Pfam" id="PF00501"/>
    </source>
</evidence>
<dbReference type="InterPro" id="IPR020845">
    <property type="entry name" value="AMP-binding_CS"/>
</dbReference>
<sequence length="1040" mass="116160">MLNQPVLPQSPNESDSLTPTLDQLVLDIMTQNPNALAIVSPQWQCNFAQLRHHVAQCLRMMDDHVACHSKPIGIYSKDQRVIIASMLACMIRRTPFVCLDSNFPALRVNYMVKHSRASYVLTDCTETTFKVPSLLMNLTEPDASTDSLSCLIGHNIAWGQHHSEYKHQSEASLMAYVVYTSGTTGQPKGIAISRASLAHKLAHAHRFYNLTQSDRSLCMVSCCTDTFIQQSAMTLLGGASLHFSARSLVDPEDFVQFCQLHHITFTDLAPSFCLSLLSDERATMWWQYLSLKTLVLGGEELNQSIVSKWHRLGLFSRCRLVNEYGPSETTITSVIHQVTAADRHTERVPIGRAVGDSQLLILDKHGNESTQGELYIGGTSVAIGYLHDAQKTAEKFVYLDVNGVSQRFYQTGDLVTRDEQGRLTFLGRFDNQVQIMGQRIELDGIEAVLEKYPQVTLSAVICVENTLIAYVTCMGQLDRTQLHAHINAQLPAYMQPNKVIVLNALPLTPIGKIDKKALHVKYQSALQQRTVEKAQTPSSVFSAIAEVLNISVCKLNVSRSFRDNGGDSLRALAVQARCKDCDLPVKVWQLLSDTPLEALKGEETSTHNHIFDQSLLNYTLPNKLSMIESPALAKWLVTFSLYCAAPFEVSKVSQVLTILLRKYPSLRLGFNTDPEPSQHLNAFTQVHYNQLDCESDDEFKRAVKDHFSARVEQMNISDNLLIVHVFDSAFGQYICFAMNHMLVDDISLSQLSSDTMLLLHTPAQFCRKTDLGLFQWQKQLHDIAIQGGFNDQAQYWLNALDHASIFFAQLNGRAAQNTRVSQYTARKTVFSAAQMTQIQSKLAAQGVNIIHGVYAALMEAFYWLTGESELLLSQDMHGRTALDNCVDVSQSVGWFANSVPILLTRHANSLLQLSQAKQDIAELPSGGHSFLQLLCFAQHAALAQKMKSARPYVHVVYENNALFDLNTLFECKTLGLSTHKLLDEHRLSPNEALYHLVQITISESETDGLHIAIAASKHILNEQIIERLLDNTIAALEVLV</sequence>
<dbReference type="SUPFAM" id="SSF47336">
    <property type="entry name" value="ACP-like"/>
    <property type="match status" value="1"/>
</dbReference>
<reference evidence="4 5" key="1">
    <citation type="submission" date="2015-03" db="EMBL/GenBank/DDBJ databases">
        <title>Genome sequence of Pseudoalteromonas aurantia.</title>
        <authorList>
            <person name="Xie B.-B."/>
            <person name="Rong J.-C."/>
            <person name="Qin Q.-L."/>
            <person name="Zhang Y.-Z."/>
        </authorList>
    </citation>
    <scope>NUCLEOTIDE SEQUENCE [LARGE SCALE GENOMIC DNA]</scope>
    <source>
        <strain evidence="4 5">208</strain>
    </source>
</reference>
<dbReference type="InterPro" id="IPR000873">
    <property type="entry name" value="AMP-dep_synth/lig_dom"/>
</dbReference>
<name>A0ABR9EH88_9GAMM</name>
<dbReference type="PANTHER" id="PTHR45527:SF1">
    <property type="entry name" value="FATTY ACID SYNTHASE"/>
    <property type="match status" value="1"/>
</dbReference>
<comment type="caution">
    <text evidence="4">The sequence shown here is derived from an EMBL/GenBank/DDBJ whole genome shotgun (WGS) entry which is preliminary data.</text>
</comment>
<evidence type="ECO:0000259" key="3">
    <source>
        <dbReference type="Pfam" id="PF13193"/>
    </source>
</evidence>
<feature type="domain" description="AMP-binding enzyme C-terminal" evidence="3">
    <location>
        <begin position="445"/>
        <end position="512"/>
    </location>
</feature>
<dbReference type="InterPro" id="IPR042099">
    <property type="entry name" value="ANL_N_sf"/>
</dbReference>
<dbReference type="Pfam" id="PF13193">
    <property type="entry name" value="AMP-binding_C"/>
    <property type="match status" value="1"/>
</dbReference>
<dbReference type="InterPro" id="IPR023213">
    <property type="entry name" value="CAT-like_dom_sf"/>
</dbReference>
<evidence type="ECO:0000259" key="2">
    <source>
        <dbReference type="Pfam" id="PF00668"/>
    </source>
</evidence>
<feature type="domain" description="AMP-dependent synthetase/ligase" evidence="1">
    <location>
        <begin position="30"/>
        <end position="386"/>
    </location>
</feature>
<evidence type="ECO:0008006" key="6">
    <source>
        <dbReference type="Google" id="ProtNLM"/>
    </source>
</evidence>
<dbReference type="Pfam" id="PF00668">
    <property type="entry name" value="Condensation"/>
    <property type="match status" value="1"/>
</dbReference>
<dbReference type="SUPFAM" id="SSF52777">
    <property type="entry name" value="CoA-dependent acyltransferases"/>
    <property type="match status" value="2"/>
</dbReference>
<dbReference type="PROSITE" id="PS00455">
    <property type="entry name" value="AMP_BINDING"/>
    <property type="match status" value="1"/>
</dbReference>
<evidence type="ECO:0000313" key="4">
    <source>
        <dbReference type="EMBL" id="MBE0370346.1"/>
    </source>
</evidence>
<evidence type="ECO:0000313" key="5">
    <source>
        <dbReference type="Proteomes" id="UP000615755"/>
    </source>
</evidence>
<protein>
    <recommendedName>
        <fullName evidence="6">Carrier domain-containing protein</fullName>
    </recommendedName>
</protein>
<proteinExistence type="predicted"/>